<dbReference type="InterPro" id="IPR011008">
    <property type="entry name" value="Dimeric_a/b-barrel"/>
</dbReference>
<evidence type="ECO:0000256" key="1">
    <source>
        <dbReference type="ARBA" id="ARBA00001970"/>
    </source>
</evidence>
<keyword evidence="5" id="KW-0408">Iron</keyword>
<dbReference type="GO" id="GO:0004601">
    <property type="term" value="F:peroxidase activity"/>
    <property type="evidence" value="ECO:0007669"/>
    <property type="project" value="UniProtKB-KW"/>
</dbReference>
<feature type="region of interest" description="Disordered" evidence="6">
    <location>
        <begin position="175"/>
        <end position="196"/>
    </location>
</feature>
<keyword evidence="3" id="KW-0479">Metal-binding</keyword>
<evidence type="ECO:0000256" key="3">
    <source>
        <dbReference type="ARBA" id="ARBA00022723"/>
    </source>
</evidence>
<dbReference type="GO" id="GO:0046872">
    <property type="term" value="F:metal ion binding"/>
    <property type="evidence" value="ECO:0007669"/>
    <property type="project" value="UniProtKB-KW"/>
</dbReference>
<evidence type="ECO:0000256" key="2">
    <source>
        <dbReference type="ARBA" id="ARBA00022559"/>
    </source>
</evidence>
<evidence type="ECO:0000313" key="8">
    <source>
        <dbReference type="EMBL" id="QKW93937.1"/>
    </source>
</evidence>
<dbReference type="EMBL" id="MT520819">
    <property type="protein sequence ID" value="QKW93937.1"/>
    <property type="molecule type" value="Genomic_DNA"/>
</dbReference>
<name>A0A7D5BGD5_9BACT</name>
<keyword evidence="4" id="KW-0560">Oxidoreductase</keyword>
<proteinExistence type="predicted"/>
<dbReference type="Pfam" id="PF02901">
    <property type="entry name" value="PFL-like"/>
    <property type="match status" value="1"/>
</dbReference>
<dbReference type="SUPFAM" id="SSF54909">
    <property type="entry name" value="Dimeric alpha+beta barrel"/>
    <property type="match status" value="1"/>
</dbReference>
<keyword evidence="2" id="KW-0575">Peroxidase</keyword>
<dbReference type="PANTHER" id="PTHR43641">
    <property type="entry name" value="FORMATE ACETYLTRANSFERASE 3-RELATED"/>
    <property type="match status" value="1"/>
</dbReference>
<dbReference type="SUPFAM" id="SSF51998">
    <property type="entry name" value="PFL-like glycyl radical enzymes"/>
    <property type="match status" value="1"/>
</dbReference>
<dbReference type="Pfam" id="PF20628">
    <property type="entry name" value="Dyp_perox_C"/>
    <property type="match status" value="1"/>
</dbReference>
<dbReference type="PROSITE" id="PS51404">
    <property type="entry name" value="DYP_PEROXIDASE"/>
    <property type="match status" value="1"/>
</dbReference>
<comment type="cofactor">
    <cofactor evidence="1">
        <name>heme b</name>
        <dbReference type="ChEBI" id="CHEBI:60344"/>
    </cofactor>
</comment>
<dbReference type="GO" id="GO:0020037">
    <property type="term" value="F:heme binding"/>
    <property type="evidence" value="ECO:0007669"/>
    <property type="project" value="InterPro"/>
</dbReference>
<dbReference type="InterPro" id="IPR051215">
    <property type="entry name" value="GRE"/>
</dbReference>
<dbReference type="PANTHER" id="PTHR43641:SF2">
    <property type="entry name" value="DEHYDRATASE YBIW-RELATED"/>
    <property type="match status" value="1"/>
</dbReference>
<protein>
    <submittedName>
        <fullName evidence="8">4-hydroxyphenylacetate decarboxylase large subunit</fullName>
    </submittedName>
</protein>
<sequence length="1311" mass="146073">MNDVTARSPVSLEQQSAERLSTRRGRQISHDIWGLVQRGLVYPAPFALFATFWRKPEGTGNPVTLDVLRRLMKDVREEIHEKYGSANTTAIVGVGFRLWQEWCTEAGTEIPKGMKLLFPEKDAPAYRSSVFSRSAGTFVDSQGDLWFHIKSDEENHCDGVFEFIRKRLEEEERCAFSPPGANQKAATKSTRPDKRGGKVLGCRFSETLNNPADPVSIQAQTLVGFEDPAHIGASFVVAQRFIINWEHLLNMSPQQIEDLVGRTTEDILIPTHDDRSHIKSARAQDAQGNTMQVLRLSLPFGRSRALENDELRAKGASLRDEEGLYFAGYARSVQVLESIMNQQIGDVSGFMRDRLLSELNANLGGFYYVPSQADLGLEPVPIQGADETDWTRFPGVDWSRLDRHFDMASPNGYMQYNHKNYLFEMSTMSAEDREKYLPPSNRVLQLLSNTFSRWQDNWYFDRSQQELQHLCAYVARKYGADKAREVMGLSVAERMGWAIKVSLGDVFVDPAYGFRGRRQDEKGNWYNGADTYRIHPAELIVGALPNIGLGQGRYVIDYAREDERIGNFFAGLSFASGVGHVVPGFQRVLDKGLGGIVAEVNARHDSTTDEKKRQFYRGVLRALEGVQEHCLAYARLAGELASTLESSQRAERDNLLAIQERMKRLSSEPPKTFLEAAQLIFTVHSCLHLIGEPTAIGRLDQMLFPFYERDVANGRLDDEQAQEIIDCFWIKVGEKVQLNRQFVEDHQPFGNLAMGGMSGNYPQGAANNQWIQQVTVGGTVADATPGEGTPAYNRVTLLCLRAARRLPLNAPCLSLRVRKDIPQEYLHEASLALLSGGAHPILLSDEKIIPGLKHSGDGVGNGTGETAFTPVADKAGGTWRSEVELQDARNYACDGCYEPQLVGKNWFTLGGMSLLQPLEAALNQGKSWATAGPMYFRGQRVSFTSPPPKEIRSFEQLLELFFEHLRWMYAKQADGLLGVFGTMNAVCPSPLLSVFIDDCLDKGLDFYEGGARYNMVAPCFTGSSTVINSLYAIQKMVFDPDTAVTSLPELVEALICDWGHRMDEPFISTLAGPARIEAKAERYKKLREVAMALPRYGRGHQELDRLGNELLRRVAETAVRVFTEPAEPTAQKMVELARRLGTPDKPFGGFQLQPGVGTFENYLEFGAMFGASADGRRLGETLASDLSPSPSFTDQPVKHQEASFLQALSGYTGPGADSFTSGAPTDFNIREEFPVSSLQRVLTAFAEGRGSNILTVTCANPETFAEASRSPEKYDVLRVRMGGWSEFFVAMFPGHQDQHQRRPLSTSDERR</sequence>
<dbReference type="NCBIfam" id="TIGR01413">
    <property type="entry name" value="Dyp_perox_fam"/>
    <property type="match status" value="1"/>
</dbReference>
<dbReference type="GO" id="GO:0005829">
    <property type="term" value="C:cytosol"/>
    <property type="evidence" value="ECO:0007669"/>
    <property type="project" value="TreeGrafter"/>
</dbReference>
<evidence type="ECO:0000256" key="5">
    <source>
        <dbReference type="ARBA" id="ARBA00023004"/>
    </source>
</evidence>
<organism evidence="8">
    <name type="scientific">Vitiosangium cumulatum</name>
    <dbReference type="NCBI Taxonomy" id="1867796"/>
    <lineage>
        <taxon>Bacteria</taxon>
        <taxon>Pseudomonadati</taxon>
        <taxon>Myxococcota</taxon>
        <taxon>Myxococcia</taxon>
        <taxon>Myxococcales</taxon>
        <taxon>Cystobacterineae</taxon>
        <taxon>Archangiaceae</taxon>
        <taxon>Vitiosangium</taxon>
    </lineage>
</organism>
<dbReference type="InterPro" id="IPR006314">
    <property type="entry name" value="Dyp_peroxidase"/>
</dbReference>
<feature type="domain" description="PFL" evidence="7">
    <location>
        <begin position="441"/>
        <end position="1177"/>
    </location>
</feature>
<reference evidence="8" key="1">
    <citation type="journal article" date="2020" name="Molecules">
        <title>2-Hydroxysorangiadenosine: Structure and Biosynthesis of a Myxobacterial Sesquiterpene-Nucleoside.</title>
        <authorList>
            <person name="Okoth D.A."/>
            <person name="Hug J.J."/>
            <person name="Garcia R."/>
            <person name="Sproer C."/>
            <person name="Overmann J."/>
            <person name="Muller R."/>
        </authorList>
    </citation>
    <scope>NUCLEOTIDE SEQUENCE</scope>
    <source>
        <strain evidence="8">MCy10943</strain>
    </source>
</reference>
<dbReference type="Gene3D" id="3.20.70.20">
    <property type="match status" value="1"/>
</dbReference>
<accession>A0A7D5BGD5</accession>
<dbReference type="InterPro" id="IPR048328">
    <property type="entry name" value="Dyp_perox_C"/>
</dbReference>
<feature type="region of interest" description="Disordered" evidence="6">
    <location>
        <begin position="1"/>
        <end position="20"/>
    </location>
</feature>
<evidence type="ECO:0000256" key="6">
    <source>
        <dbReference type="SAM" id="MobiDB-lite"/>
    </source>
</evidence>
<dbReference type="PROSITE" id="PS51554">
    <property type="entry name" value="PFL"/>
    <property type="match status" value="1"/>
</dbReference>
<evidence type="ECO:0000259" key="7">
    <source>
        <dbReference type="PROSITE" id="PS51554"/>
    </source>
</evidence>
<dbReference type="InterPro" id="IPR004184">
    <property type="entry name" value="PFL_dom"/>
</dbReference>
<evidence type="ECO:0000256" key="4">
    <source>
        <dbReference type="ARBA" id="ARBA00023002"/>
    </source>
</evidence>